<dbReference type="Proteomes" id="UP000887566">
    <property type="component" value="Unplaced"/>
</dbReference>
<name>A0A914VP11_9BILA</name>
<evidence type="ECO:0000256" key="1">
    <source>
        <dbReference type="SAM" id="MobiDB-lite"/>
    </source>
</evidence>
<protein>
    <submittedName>
        <fullName evidence="3">Uncharacterized protein</fullName>
    </submittedName>
</protein>
<feature type="region of interest" description="Disordered" evidence="1">
    <location>
        <begin position="1"/>
        <end position="31"/>
    </location>
</feature>
<evidence type="ECO:0000313" key="3">
    <source>
        <dbReference type="WBParaSite" id="PSAMB.scaffold229size63768.g3501.t1"/>
    </source>
</evidence>
<organism evidence="2 3">
    <name type="scientific">Plectus sambesii</name>
    <dbReference type="NCBI Taxonomy" id="2011161"/>
    <lineage>
        <taxon>Eukaryota</taxon>
        <taxon>Metazoa</taxon>
        <taxon>Ecdysozoa</taxon>
        <taxon>Nematoda</taxon>
        <taxon>Chromadorea</taxon>
        <taxon>Plectida</taxon>
        <taxon>Plectina</taxon>
        <taxon>Plectoidea</taxon>
        <taxon>Plectidae</taxon>
        <taxon>Plectus</taxon>
    </lineage>
</organism>
<keyword evidence="2" id="KW-1185">Reference proteome</keyword>
<proteinExistence type="predicted"/>
<sequence>MSNQSSRRPACRRRGDDARGRGALHSSPWPGAQFALAGIESTRRAEQGQTNAQALHECSRPPRFTAVPQVTLIHHASRKYLTGPHSATCPTNAAFGH</sequence>
<evidence type="ECO:0000313" key="2">
    <source>
        <dbReference type="Proteomes" id="UP000887566"/>
    </source>
</evidence>
<dbReference type="WBParaSite" id="PSAMB.scaffold229size63768.g3501.t1">
    <property type="protein sequence ID" value="PSAMB.scaffold229size63768.g3501.t1"/>
    <property type="gene ID" value="PSAMB.scaffold229size63768.g3501"/>
</dbReference>
<reference evidence="3" key="1">
    <citation type="submission" date="2022-11" db="UniProtKB">
        <authorList>
            <consortium name="WormBaseParasite"/>
        </authorList>
    </citation>
    <scope>IDENTIFICATION</scope>
</reference>
<accession>A0A914VP11</accession>
<dbReference type="AlphaFoldDB" id="A0A914VP11"/>